<feature type="repeat" description="PPR" evidence="3">
    <location>
        <begin position="1793"/>
        <end position="1827"/>
    </location>
</feature>
<evidence type="ECO:0000313" key="8">
    <source>
        <dbReference type="Proteomes" id="UP000245207"/>
    </source>
</evidence>
<dbReference type="InterPro" id="IPR032867">
    <property type="entry name" value="DYW_dom"/>
</dbReference>
<gene>
    <name evidence="7" type="ORF">CTI12_AA266450</name>
</gene>
<dbReference type="Pfam" id="PF20431">
    <property type="entry name" value="E_motif"/>
    <property type="match status" value="2"/>
</dbReference>
<feature type="repeat" description="PPR" evidence="3">
    <location>
        <begin position="2350"/>
        <end position="2384"/>
    </location>
</feature>
<dbReference type="FunFam" id="1.25.40.10:FF:002148">
    <property type="entry name" value="Pentatricopeptide repeat-containing protein At2g29760, chloroplastic"/>
    <property type="match status" value="1"/>
</dbReference>
<feature type="repeat" description="PPR" evidence="3">
    <location>
        <begin position="2249"/>
        <end position="2283"/>
    </location>
</feature>
<feature type="domain" description="DYW" evidence="6">
    <location>
        <begin position="2769"/>
        <end position="2861"/>
    </location>
</feature>
<keyword evidence="8" id="KW-1185">Reference proteome</keyword>
<feature type="coiled-coil region" evidence="4">
    <location>
        <begin position="813"/>
        <end position="861"/>
    </location>
</feature>
<feature type="repeat" description="PPR" evidence="3">
    <location>
        <begin position="2554"/>
        <end position="2588"/>
    </location>
</feature>
<dbReference type="Pfam" id="PF01535">
    <property type="entry name" value="PPR"/>
    <property type="match status" value="9"/>
</dbReference>
<dbReference type="Pfam" id="PF14432">
    <property type="entry name" value="DYW_deaminase"/>
    <property type="match status" value="1"/>
</dbReference>
<dbReference type="FunFam" id="1.25.40.10:FF:000196">
    <property type="entry name" value="Pentatricopeptide repeat-containing protein At4g14850"/>
    <property type="match status" value="2"/>
</dbReference>
<feature type="repeat" description="PPR" evidence="3">
    <location>
        <begin position="1895"/>
        <end position="1929"/>
    </location>
</feature>
<feature type="coiled-coil region" evidence="4">
    <location>
        <begin position="169"/>
        <end position="287"/>
    </location>
</feature>
<feature type="repeat" description="PPR" evidence="3">
    <location>
        <begin position="1691"/>
        <end position="1725"/>
    </location>
</feature>
<keyword evidence="4" id="KW-0175">Coiled coil</keyword>
<dbReference type="InterPro" id="IPR046960">
    <property type="entry name" value="PPR_At4g14850-like_plant"/>
</dbReference>
<dbReference type="GO" id="GO:0008270">
    <property type="term" value="F:zinc ion binding"/>
    <property type="evidence" value="ECO:0007669"/>
    <property type="project" value="InterPro"/>
</dbReference>
<feature type="repeat" description="PPR" evidence="3">
    <location>
        <begin position="1218"/>
        <end position="1252"/>
    </location>
</feature>
<reference evidence="7 8" key="1">
    <citation type="journal article" date="2018" name="Mol. Plant">
        <title>The genome of Artemisia annua provides insight into the evolution of Asteraceae family and artemisinin biosynthesis.</title>
        <authorList>
            <person name="Shen Q."/>
            <person name="Zhang L."/>
            <person name="Liao Z."/>
            <person name="Wang S."/>
            <person name="Yan T."/>
            <person name="Shi P."/>
            <person name="Liu M."/>
            <person name="Fu X."/>
            <person name="Pan Q."/>
            <person name="Wang Y."/>
            <person name="Lv Z."/>
            <person name="Lu X."/>
            <person name="Zhang F."/>
            <person name="Jiang W."/>
            <person name="Ma Y."/>
            <person name="Chen M."/>
            <person name="Hao X."/>
            <person name="Li L."/>
            <person name="Tang Y."/>
            <person name="Lv G."/>
            <person name="Zhou Y."/>
            <person name="Sun X."/>
            <person name="Brodelius P.E."/>
            <person name="Rose J.K.C."/>
            <person name="Tang K."/>
        </authorList>
    </citation>
    <scope>NUCLEOTIDE SEQUENCE [LARGE SCALE GENOMIC DNA]</scope>
    <source>
        <strain evidence="8">cv. Huhao1</strain>
        <tissue evidence="7">Leaf</tissue>
    </source>
</reference>
<dbReference type="InterPro" id="IPR011990">
    <property type="entry name" value="TPR-like_helical_dom_sf"/>
</dbReference>
<dbReference type="InterPro" id="IPR046848">
    <property type="entry name" value="E_motif"/>
</dbReference>
<feature type="repeat" description="PPR" evidence="3">
    <location>
        <begin position="1492"/>
        <end position="1526"/>
    </location>
</feature>
<dbReference type="STRING" id="35608.A0A2U1NF93"/>
<dbReference type="FunFam" id="1.25.40.10:FF:000073">
    <property type="entry name" value="Pentatricopeptide repeat-containing protein chloroplastic"/>
    <property type="match status" value="4"/>
</dbReference>
<dbReference type="Proteomes" id="UP000245207">
    <property type="component" value="Unassembled WGS sequence"/>
</dbReference>
<comment type="caution">
    <text evidence="7">The sequence shown here is derived from an EMBL/GenBank/DDBJ whole genome shotgun (WGS) entry which is preliminary data.</text>
</comment>
<organism evidence="7 8">
    <name type="scientific">Artemisia annua</name>
    <name type="common">Sweet wormwood</name>
    <dbReference type="NCBI Taxonomy" id="35608"/>
    <lineage>
        <taxon>Eukaryota</taxon>
        <taxon>Viridiplantae</taxon>
        <taxon>Streptophyta</taxon>
        <taxon>Embryophyta</taxon>
        <taxon>Tracheophyta</taxon>
        <taxon>Spermatophyta</taxon>
        <taxon>Magnoliopsida</taxon>
        <taxon>eudicotyledons</taxon>
        <taxon>Gunneridae</taxon>
        <taxon>Pentapetalae</taxon>
        <taxon>asterids</taxon>
        <taxon>campanulids</taxon>
        <taxon>Asterales</taxon>
        <taxon>Asteraceae</taxon>
        <taxon>Asteroideae</taxon>
        <taxon>Anthemideae</taxon>
        <taxon>Artemisiinae</taxon>
        <taxon>Artemisia</taxon>
    </lineage>
</organism>
<dbReference type="EMBL" id="PKPP01002946">
    <property type="protein sequence ID" value="PWA72192.1"/>
    <property type="molecule type" value="Genomic_DNA"/>
</dbReference>
<dbReference type="FunFam" id="1.25.40.10:FF:000366">
    <property type="entry name" value="Pentatricopeptide (PPR) repeat-containing protein"/>
    <property type="match status" value="1"/>
</dbReference>
<accession>A0A2U1NF93</accession>
<evidence type="ECO:0000256" key="2">
    <source>
        <dbReference type="ARBA" id="ARBA00022737"/>
    </source>
</evidence>
<dbReference type="SUPFAM" id="SSF48452">
    <property type="entry name" value="TPR-like"/>
    <property type="match status" value="2"/>
</dbReference>
<feature type="coiled-coil region" evidence="4">
    <location>
        <begin position="494"/>
        <end position="556"/>
    </location>
</feature>
<evidence type="ECO:0000256" key="4">
    <source>
        <dbReference type="SAM" id="Coils"/>
    </source>
</evidence>
<feature type="region of interest" description="Disordered" evidence="5">
    <location>
        <begin position="726"/>
        <end position="755"/>
    </location>
</feature>
<dbReference type="GO" id="GO:0003723">
    <property type="term" value="F:RNA binding"/>
    <property type="evidence" value="ECO:0007669"/>
    <property type="project" value="InterPro"/>
</dbReference>
<dbReference type="InterPro" id="IPR002885">
    <property type="entry name" value="PPR_rpt"/>
</dbReference>
<dbReference type="PANTHER" id="PTHR47926:SF486">
    <property type="entry name" value="(WILD MALAYSIAN BANANA) HYPOTHETICAL PROTEIN"/>
    <property type="match status" value="1"/>
</dbReference>
<dbReference type="Gene3D" id="1.25.40.10">
    <property type="entry name" value="Tetratricopeptide repeat domain"/>
    <property type="match status" value="13"/>
</dbReference>
<dbReference type="Pfam" id="PF13041">
    <property type="entry name" value="PPR_2"/>
    <property type="match status" value="9"/>
</dbReference>
<feature type="repeat" description="PPR" evidence="3">
    <location>
        <begin position="2151"/>
        <end position="2185"/>
    </location>
</feature>
<comment type="similarity">
    <text evidence="1">Belongs to the PPR family. PCMP-H subfamily.</text>
</comment>
<protein>
    <submittedName>
        <fullName evidence="7">Tetratricopeptide-like helical domain, DYW domain protein</fullName>
    </submittedName>
</protein>
<evidence type="ECO:0000313" key="7">
    <source>
        <dbReference type="EMBL" id="PWA72192.1"/>
    </source>
</evidence>
<feature type="repeat" description="PPR" evidence="3">
    <location>
        <begin position="1930"/>
        <end position="1965"/>
    </location>
</feature>
<feature type="repeat" description="PPR" evidence="3">
    <location>
        <begin position="2452"/>
        <end position="2486"/>
    </location>
</feature>
<keyword evidence="2" id="KW-0677">Repeat</keyword>
<dbReference type="FunFam" id="1.25.40.10:FF:000669">
    <property type="entry name" value="Pentatricopeptide repeat-containing protein At4g33990"/>
    <property type="match status" value="1"/>
</dbReference>
<dbReference type="NCBIfam" id="TIGR00756">
    <property type="entry name" value="PPR"/>
    <property type="match status" value="11"/>
</dbReference>
<evidence type="ECO:0000256" key="3">
    <source>
        <dbReference type="PROSITE-ProRule" id="PRU00708"/>
    </source>
</evidence>
<proteinExistence type="inferred from homology"/>
<evidence type="ECO:0000256" key="1">
    <source>
        <dbReference type="ARBA" id="ARBA00006643"/>
    </source>
</evidence>
<feature type="coiled-coil region" evidence="4">
    <location>
        <begin position="8"/>
        <end position="35"/>
    </location>
</feature>
<feature type="coiled-coil region" evidence="4">
    <location>
        <begin position="60"/>
        <end position="144"/>
    </location>
</feature>
<feature type="repeat" description="PPR" evidence="3">
    <location>
        <begin position="1590"/>
        <end position="1624"/>
    </location>
</feature>
<evidence type="ECO:0000259" key="6">
    <source>
        <dbReference type="Pfam" id="PF14432"/>
    </source>
</evidence>
<evidence type="ECO:0000256" key="5">
    <source>
        <dbReference type="SAM" id="MobiDB-lite"/>
    </source>
</evidence>
<feature type="repeat" description="PPR" evidence="3">
    <location>
        <begin position="2589"/>
        <end position="2624"/>
    </location>
</feature>
<dbReference type="PROSITE" id="PS51375">
    <property type="entry name" value="PPR"/>
    <property type="match status" value="13"/>
</dbReference>
<dbReference type="GO" id="GO:0009451">
    <property type="term" value="P:RNA modification"/>
    <property type="evidence" value="ECO:0007669"/>
    <property type="project" value="InterPro"/>
</dbReference>
<sequence>MDENIDDRAALISRIQLLERERDELRNDIEQMCMQHAGPSYAAVASRMHFQRTAGLEQEIGDLKKKLTACLRENANLQEELSEAYRIKNQLADLHAAELSKVNLLPPNPMDENIDDRAALISRIQLLERERDELRNDIEQMCMQHAGPSYAAVASRMHFQRTAGLEQEIGDLKKKLTACLRENANLQEELSEAYRIKNQLADLHAAELSKSLEAEKQIKFFQSSVAAAFSERDNAIMEAEQAKEKEEIASQKFDIMQQKIEELSSVIHEEKKLSATLQTNLEKQETENETFKQVINKFYDIRQNSLEKYDDDVNWEDKCTSLLNDSDDTWTFTGSGETSTTKYITALEEEVEALRKSVNNLRSRQQMGLEIEKHLKKMVCLEEKMKSDISDLRSFHSQHRMDIVRLLEEESSQFKSVVDDVKEYLRQICVNEELKHVSPQTDVSLHENDCRDVHISPDVGSDTITKNQLADLHAAELSKSLEAEKQIKFFQSSVAAAFSERDNAIMEAEQAKEKEEIASQKFDIMQQKIEELSSVIHEEKKLSATLQTNLEKQETENETFKQVINKFYDIRQNSLEKYDDDVNWEDKCTSLLNDSDDTWTFTGSGETSTTKYITALEEEVEALRKSVNNLRSRQQMGLEIEKHLKKMVCLEEKMKSDISDLRSFHSQHRMDIVRLLEEESSQFKSVVDDVKEYLRQICVNEELKHVSPQTDVSLHANDCRDVHISPDVGSDTITKEDDSDLPSTSISGGDGDGTEALVETLNNEEDMSGMHKPCSSGREDASEPLAQALKEKVEALLLLSQQDERYLLESNVNAALQSKLEELQRNLVQVTNEKVVALMELAQLKQEYHLLQEKLNDDVKKGKFLVGNEEKSMIRDNDGRLKGLLKKTYFSQWINPPSSHGSEGGPHQEYAHNISKKSTMDIARMKIDYTALKESLESIEHLTSSIRRLRLSLVKVKESVTVEDTVDSKSKIIENVVAEANLLKTALGSSLPVSWSAEANDSISSAEKVDSVSAAGFEMGVWSSGMILASGARGPEFDSRNAPFFLKFENFIAAANISWAFGLVFYQTQMSSTPEQDIAAAELQLAFFNRAQFKRLFVSVAKNLYFPMLRVLIGGRLLPHRKTNFFRSGVGLDTSYSAIPNYIQTSSDHIRTNARELDIDLLFHSCTKSHLAKCLHALLIVYGKVQSLFISTRLVNLYANLGNITLCQQTFDQIQTKDVYTWNSMISAYVRNNVPSDAISCLYKMLNYEVNPDFYTFPPVLKACRNIKDGTRIHCWILKSGLEWDVFVAASLVHMYCRFDLFDSAYQIFSNMPARDMGCWNAIISGFCQNGKVDKASRDKSRLKQGHESEADSYANARIDEAFCIGGEKAVFDTVLGVVLPMLRVLIGGRLLPNRKTNFFCSGVGLHTSHPAVPNYIQTSSDYIRTNARELDIDLLFHSCTKFHLAKCLHALLIVYGKVQSLFISTRLVNLYANLGNITLCQQTFDQIQTKDVYTWNSMISAYVRNNVPSDAISCLYKMLNYEVNPDFYTFPPVLKACRNIKDGTRIHCWILKSGLEWDVFVAASLVHMYCRFDLFDSAYQIFSNMPARDMGCWNAIISGFCQNGKVDKAVNILDEMKLEGIKMDSITVSTVLPVCAQMDDMLQGRLLHLYVIKHGLDSDLFVGNAFVNFYAKFGEVELAQKIFDSLVTKDLVSWNSIIAAYEQNHIPDRAVDFFGQMQMNGFKPDLLTLVSIASSIAQSRDSSSSKSVHGFILRRCWFDKDVIIGNTVVDMYAKLGDVDSARKLFEILSLKDVVSWNTMITGYGQNGLASEAIEVYHMMVETASVTPNQGTWASIIPAYAHIGALKEGATTHGKVLKNGLVLDVFIGTCLVDLYGKCGEVEDAMSLFYEVPRTSSVPWNAVISCLGIHGHAEKSLQLFRNMLDEGVQPDSITFISLLSACSHSGLVEQGEWCFNVMQKEYGIKPGLKHYGCLVDLLGRAGKLEKAYNFIENMPIKPDASVWGALLGACRIYGNTDLGKVASDKLLEVDPNNVGYYVLISNIYATAGKWEGVDNVRSLADSKGLKKNPGWSYIELNNKMEVFYTGNYSHPQCDEIYEKLDELLGKMKLLGYVPDYSFVQSLFISTRLVNLYANLGNITLCQQTFDQIQTKDVYTWNSMISAYVRNNVPSDAISCLYKMLNYEVNPDFYTFPPVLKACRNIKDGTRIHCWILKSGLEWDVFVAASLVHMYCRFDLFDSAYQIFSNMPARDMGCWNAIISGFCQNGKVDKAVNILDEMKLEGIKMDSITVSTVLPVCAQMDDMLQGRLLHLYVIKHGLDSDLFVGNAFVNFYAKFGEVELAQKIFDSLVTKDLVSWNSIIAAYEQNHIPDRAVDFFGQMQMNGFKPDLLTLVSIASSIAQSRDSSSSKSVHGFILRRCWFDKDVIIGNTVVDMYAKLGDVDSARKLFEILSLKDVVSWNTMITGYGQNGLASEAIEVYHMMVETASVTPNQGTWASIIPAYAHIGALKEGATTHGKVLKNGLVLDVFIGTCLVDLYGKCGEVEDAMSLFYEVPRTSSVPWNAVISCLGIHGHAEKSLQLFRNMLDEGVQPDSITFISLLSACSHSGLVEQGEWCFNVMQKEYGIKPGLKHYGCLVDLLGRAGKLEKAYNFIENMPIKPDASVWGALLGACRIYGNTDLGKVASDKLLEVDPNNVGYYVLISNIYATAGKWEGVDNVRSLADSKGLKKNPGWSYIELNNKMEVFYTGNYSHPQCDEIYEKLDELLGKMKLLGYVPDYSFVLQDVEEDEKQHILTSHNERLAIAYGILNTPPKTTIRIFKNLRVCGDCHTATKYISKITEREIIVRDSNRFHTFKDGICSCGDYW</sequence>
<name>A0A2U1NF93_ARTAN</name>
<dbReference type="PANTHER" id="PTHR47926">
    <property type="entry name" value="PENTATRICOPEPTIDE REPEAT-CONTAINING PROTEIN"/>
    <property type="match status" value="1"/>
</dbReference>
<dbReference type="OrthoDB" id="185373at2759"/>